<accession>A0A8C3KKY5</accession>
<evidence type="ECO:0000313" key="2">
    <source>
        <dbReference type="Proteomes" id="UP000694419"/>
    </source>
</evidence>
<name>A0A8C3KKY5_9CHAR</name>
<dbReference type="Proteomes" id="UP000694419">
    <property type="component" value="Unplaced"/>
</dbReference>
<reference evidence="1" key="1">
    <citation type="submission" date="2025-08" db="UniProtKB">
        <authorList>
            <consortium name="Ensembl"/>
        </authorList>
    </citation>
    <scope>IDENTIFICATION</scope>
</reference>
<sequence length="149" mass="16884">MAESPLLCGSVPSPVAVEITPFCLAQICKIGCVFIPQHSKPFHFTQTYLKDSENPSLVPQGESRGKKLIKALITKIIYRMLDGIQLGAVKDRKCKDIAKSVETTKNKEPSENQTNTSDLFFNWDDKIIYANAEKTEICNKNLFFYYRET</sequence>
<organism evidence="1 2">
    <name type="scientific">Calidris pygmaea</name>
    <name type="common">Spoon-billed sandpiper</name>
    <dbReference type="NCBI Taxonomy" id="425635"/>
    <lineage>
        <taxon>Eukaryota</taxon>
        <taxon>Metazoa</taxon>
        <taxon>Chordata</taxon>
        <taxon>Craniata</taxon>
        <taxon>Vertebrata</taxon>
        <taxon>Euteleostomi</taxon>
        <taxon>Archelosauria</taxon>
        <taxon>Archosauria</taxon>
        <taxon>Dinosauria</taxon>
        <taxon>Saurischia</taxon>
        <taxon>Theropoda</taxon>
        <taxon>Coelurosauria</taxon>
        <taxon>Aves</taxon>
        <taxon>Neognathae</taxon>
        <taxon>Neoaves</taxon>
        <taxon>Charadriiformes</taxon>
        <taxon>Scolopacidae</taxon>
        <taxon>Calidris</taxon>
    </lineage>
</organism>
<dbReference type="AlphaFoldDB" id="A0A8C3KKY5"/>
<reference evidence="1" key="2">
    <citation type="submission" date="2025-09" db="UniProtKB">
        <authorList>
            <consortium name="Ensembl"/>
        </authorList>
    </citation>
    <scope>IDENTIFICATION</scope>
</reference>
<protein>
    <submittedName>
        <fullName evidence="1">Uncharacterized protein</fullName>
    </submittedName>
</protein>
<proteinExistence type="predicted"/>
<keyword evidence="2" id="KW-1185">Reference proteome</keyword>
<evidence type="ECO:0000313" key="1">
    <source>
        <dbReference type="Ensembl" id="ENSCPGP00000025349.1"/>
    </source>
</evidence>
<dbReference type="Ensembl" id="ENSCPGT00000027702.1">
    <property type="protein sequence ID" value="ENSCPGP00000025349.1"/>
    <property type="gene ID" value="ENSCPGG00000017483.1"/>
</dbReference>